<name>A0ABP9VV13_9BACT</name>
<keyword evidence="2" id="KW-1185">Reference proteome</keyword>
<evidence type="ECO:0000313" key="2">
    <source>
        <dbReference type="Proteomes" id="UP001416858"/>
    </source>
</evidence>
<evidence type="ECO:0000313" key="1">
    <source>
        <dbReference type="EMBL" id="GAA5508130.1"/>
    </source>
</evidence>
<comment type="caution">
    <text evidence="1">The sequence shown here is derived from an EMBL/GenBank/DDBJ whole genome shotgun (WGS) entry which is preliminary data.</text>
</comment>
<dbReference type="Proteomes" id="UP001416858">
    <property type="component" value="Unassembled WGS sequence"/>
</dbReference>
<proteinExistence type="predicted"/>
<organism evidence="1 2">
    <name type="scientific">Novipirellula caenicola</name>
    <dbReference type="NCBI Taxonomy" id="1536901"/>
    <lineage>
        <taxon>Bacteria</taxon>
        <taxon>Pseudomonadati</taxon>
        <taxon>Planctomycetota</taxon>
        <taxon>Planctomycetia</taxon>
        <taxon>Pirellulales</taxon>
        <taxon>Pirellulaceae</taxon>
        <taxon>Novipirellula</taxon>
    </lineage>
</organism>
<sequence length="82" mass="9290">MFCPPMFCMNGHQQNWISDVDFLAIEQVFSVSPELGKFSERQGRNNYNPTTSPCVCCGDHGGALRVIVLHWLWISTLPRTGF</sequence>
<protein>
    <submittedName>
        <fullName evidence="1">Uncharacterized protein</fullName>
    </submittedName>
</protein>
<dbReference type="EMBL" id="BAABRO010000008">
    <property type="protein sequence ID" value="GAA5508130.1"/>
    <property type="molecule type" value="Genomic_DNA"/>
</dbReference>
<gene>
    <name evidence="1" type="ORF">Rcae01_03595</name>
</gene>
<accession>A0ABP9VV13</accession>
<reference evidence="1 2" key="1">
    <citation type="submission" date="2024-02" db="EMBL/GenBank/DDBJ databases">
        <title>Rhodopirellula caenicola NBRC 110016.</title>
        <authorList>
            <person name="Ichikawa N."/>
            <person name="Katano-Makiyama Y."/>
            <person name="Hidaka K."/>
        </authorList>
    </citation>
    <scope>NUCLEOTIDE SEQUENCE [LARGE SCALE GENOMIC DNA]</scope>
    <source>
        <strain evidence="1 2">NBRC 110016</strain>
    </source>
</reference>